<gene>
    <name evidence="3" type="primary">arsA</name>
    <name evidence="3" type="ORF">KQI89_14795</name>
</gene>
<evidence type="ECO:0000256" key="1">
    <source>
        <dbReference type="ARBA" id="ARBA00011040"/>
    </source>
</evidence>
<dbReference type="InterPro" id="IPR016300">
    <property type="entry name" value="ATPase_ArsA/GET3"/>
</dbReference>
<sequence>MFKKFILEDLNLTKYLFFTGKGGVGKTSTACAVAVTLADMGKKIMLISTDPASNLQDVFNTELNNKGVSIKEVPNLVVANFEPEKAAAEYRESVIAPYRGKLPEVVLKNMEEQLSGSCTVEIAAFNEFSTFITDKKAAEEYDHIIFDTAPTGHTLRMLQLPSAWSNFISESTHGASCLGQLSGLESKKEIYKSAVSTLADKEKTTLILVSRPEVSPLKEAERASKELQDIGVNNQVLVINGVLQEHEDDLSKAIYIKQQKALKDIPESLKTFETFEIPLRPYNVTGIENVRALLRDNNIKYNNETLNINSIPKLNNVIEDLYNTDKKVIFTMGKGGVGKTTIAAAIAVALAKKGKKVHLTTTDPAAHLKFVLDEDYGITLSHIDEKEELEKYKEEVLSKARKTMSEDDIAYVEEDLRSPCTQEIAVFRAFAEIVERSEHEVVVIDTAPTGHTLLLLDSTQSYHKEIQRSQGDIPESVKKLLPKLRNEEDTEVIIVTLAETTPVYEAMRLQEDLNRADIHSKWWVINSSFYAANTTNDILKVKASNEVQWINKVNEISKGNFAVIEWMAEEVKGENLGHLIN</sequence>
<evidence type="ECO:0000313" key="4">
    <source>
        <dbReference type="Proteomes" id="UP000736583"/>
    </source>
</evidence>
<evidence type="ECO:0000313" key="3">
    <source>
        <dbReference type="EMBL" id="MBU5593017.1"/>
    </source>
</evidence>
<dbReference type="NCBIfam" id="TIGR04291">
    <property type="entry name" value="arsen_driv_ArsA"/>
    <property type="match status" value="1"/>
</dbReference>
<dbReference type="Pfam" id="PF02374">
    <property type="entry name" value="ArsA_ATPase"/>
    <property type="match status" value="3"/>
</dbReference>
<dbReference type="InterPro" id="IPR025723">
    <property type="entry name" value="ArsA/GET3_ATPase-like"/>
</dbReference>
<feature type="domain" description="ArsA/GET3 Anion-transporting ATPase-like" evidence="2">
    <location>
        <begin position="469"/>
        <end position="574"/>
    </location>
</feature>
<protein>
    <submittedName>
        <fullName evidence="3">Arsenical pump-driving ATPase</fullName>
    </submittedName>
</protein>
<comment type="caution">
    <text evidence="3">The sequence shown here is derived from an EMBL/GenBank/DDBJ whole genome shotgun (WGS) entry which is preliminary data.</text>
</comment>
<keyword evidence="4" id="KW-1185">Reference proteome</keyword>
<dbReference type="CDD" id="cd02035">
    <property type="entry name" value="ArsA"/>
    <property type="match status" value="2"/>
</dbReference>
<accession>A0ABS6F683</accession>
<name>A0ABS6F683_9CLOT</name>
<dbReference type="RefSeq" id="WP_216457707.1">
    <property type="nucleotide sequence ID" value="NZ_JAHLQL010000006.1"/>
</dbReference>
<dbReference type="Proteomes" id="UP000736583">
    <property type="component" value="Unassembled WGS sequence"/>
</dbReference>
<comment type="similarity">
    <text evidence="1">Belongs to the arsA ATPase family.</text>
</comment>
<dbReference type="NCBIfam" id="TIGR00345">
    <property type="entry name" value="GET3_arsA_TRC40"/>
    <property type="match status" value="1"/>
</dbReference>
<dbReference type="InterPro" id="IPR027541">
    <property type="entry name" value="Ars_ATPase"/>
</dbReference>
<reference evidence="3 4" key="1">
    <citation type="submission" date="2021-06" db="EMBL/GenBank/DDBJ databases">
        <authorList>
            <person name="Sun Q."/>
            <person name="Li D."/>
        </authorList>
    </citation>
    <scope>NUCLEOTIDE SEQUENCE [LARGE SCALE GENOMIC DNA]</scope>
    <source>
        <strain evidence="3 4">MSJ-4</strain>
    </source>
</reference>
<dbReference type="EMBL" id="JAHLQL010000006">
    <property type="protein sequence ID" value="MBU5593017.1"/>
    <property type="molecule type" value="Genomic_DNA"/>
</dbReference>
<feature type="domain" description="ArsA/GET3 Anion-transporting ATPase-like" evidence="2">
    <location>
        <begin position="13"/>
        <end position="293"/>
    </location>
</feature>
<feature type="domain" description="ArsA/GET3 Anion-transporting ATPase-like" evidence="2">
    <location>
        <begin position="327"/>
        <end position="467"/>
    </location>
</feature>
<evidence type="ECO:0000259" key="2">
    <source>
        <dbReference type="Pfam" id="PF02374"/>
    </source>
</evidence>
<dbReference type="PIRSF" id="PIRSF001327">
    <property type="entry name" value="Arsenical_pump-driving_ATPase"/>
    <property type="match status" value="1"/>
</dbReference>
<dbReference type="PANTHER" id="PTHR10803">
    <property type="entry name" value="ARSENICAL PUMP-DRIVING ATPASE ARSENITE-TRANSLOCATING ATPASE"/>
    <property type="match status" value="1"/>
</dbReference>
<proteinExistence type="inferred from homology"/>
<organism evidence="3 4">
    <name type="scientific">Clostridium simiarum</name>
    <dbReference type="NCBI Taxonomy" id="2841506"/>
    <lineage>
        <taxon>Bacteria</taxon>
        <taxon>Bacillati</taxon>
        <taxon>Bacillota</taxon>
        <taxon>Clostridia</taxon>
        <taxon>Eubacteriales</taxon>
        <taxon>Clostridiaceae</taxon>
        <taxon>Clostridium</taxon>
    </lineage>
</organism>
<dbReference type="PANTHER" id="PTHR10803:SF3">
    <property type="entry name" value="ATPASE GET3"/>
    <property type="match status" value="1"/>
</dbReference>